<dbReference type="Pfam" id="PF02321">
    <property type="entry name" value="OEP"/>
    <property type="match status" value="2"/>
</dbReference>
<proteinExistence type="inferred from homology"/>
<gene>
    <name evidence="2" type="ORF">GEOBRER4_n1833</name>
</gene>
<sequence length="432" mass="46910">MFDVPLMKKNGSLFAGIALLLGAFAGNARAEEMSLQQAVEIALQNNAELQAFRDEKGLREAGRIRAGLLPNPSLEVSLESGALTGNSGENAFSVGVSQEFLLAGKREKRVALAQKELEVYRWQLTDRERLLRLDAKSRFYQVLLAVRKLKLTEGAIELNRHLYQVAKERLAAGDIPELELNLVQVELARSEGARSAALEGLLASRAELSLLLGGKEVEPALPTGSLEAGGAVKQAQAELLRLAQERRPDLMALRAEAEKGSAELSLAKAEGIPNLTAGLGLKRDTTAVEVAGLEGKDTSYTVGLTLSMPIPLFDKNQPGLRESSARRDSAGNRLAAAASRVEREVAAAYASLSNAEQVLSLYFRNIMPQMEENLKLTREAYQLGEVPVLTVFEEQKKYLEVNQGYLDALYQRQLALFKLEAAAAVELTGGVQ</sequence>
<comment type="similarity">
    <text evidence="1">Belongs to the outer membrane factor (OMF) (TC 1.B.17) family.</text>
</comment>
<dbReference type="SUPFAM" id="SSF56954">
    <property type="entry name" value="Outer membrane efflux proteins (OEP)"/>
    <property type="match status" value="1"/>
</dbReference>
<dbReference type="GO" id="GO:0015562">
    <property type="term" value="F:efflux transmembrane transporter activity"/>
    <property type="evidence" value="ECO:0007669"/>
    <property type="project" value="InterPro"/>
</dbReference>
<dbReference type="RefSeq" id="WP_185245097.1">
    <property type="nucleotide sequence ID" value="NZ_AP023213.1"/>
</dbReference>
<protein>
    <submittedName>
        <fullName evidence="2">CzcABC family efflux RND transporter, outer membrane protein</fullName>
    </submittedName>
</protein>
<keyword evidence="3" id="KW-1185">Reference proteome</keyword>
<dbReference type="Proteomes" id="UP000515472">
    <property type="component" value="Chromosome"/>
</dbReference>
<dbReference type="InterPro" id="IPR010131">
    <property type="entry name" value="MdtP/NodT-like"/>
</dbReference>
<dbReference type="EMBL" id="AP023213">
    <property type="protein sequence ID" value="BCG47011.1"/>
    <property type="molecule type" value="Genomic_DNA"/>
</dbReference>
<evidence type="ECO:0000313" key="3">
    <source>
        <dbReference type="Proteomes" id="UP000515472"/>
    </source>
</evidence>
<dbReference type="PANTHER" id="PTHR30203">
    <property type="entry name" value="OUTER MEMBRANE CATION EFFLUX PROTEIN"/>
    <property type="match status" value="1"/>
</dbReference>
<accession>A0A6S6M5V0</accession>
<organism evidence="2 3">
    <name type="scientific">Citrifermentans bremense</name>
    <dbReference type="NCBI Taxonomy" id="60035"/>
    <lineage>
        <taxon>Bacteria</taxon>
        <taxon>Pseudomonadati</taxon>
        <taxon>Thermodesulfobacteriota</taxon>
        <taxon>Desulfuromonadia</taxon>
        <taxon>Geobacterales</taxon>
        <taxon>Geobacteraceae</taxon>
        <taxon>Citrifermentans</taxon>
    </lineage>
</organism>
<dbReference type="Gene3D" id="1.20.1600.10">
    <property type="entry name" value="Outer membrane efflux proteins (OEP)"/>
    <property type="match status" value="1"/>
</dbReference>
<name>A0A6S6M5V0_9BACT</name>
<dbReference type="AlphaFoldDB" id="A0A6S6M5V0"/>
<evidence type="ECO:0000256" key="1">
    <source>
        <dbReference type="ARBA" id="ARBA00007613"/>
    </source>
</evidence>
<evidence type="ECO:0000313" key="2">
    <source>
        <dbReference type="EMBL" id="BCG47011.1"/>
    </source>
</evidence>
<dbReference type="KEGG" id="gbn:GEOBRER4_17610"/>
<reference evidence="2 3" key="1">
    <citation type="submission" date="2020-06" db="EMBL/GenBank/DDBJ databases">
        <title>Interaction of electrochemicaly active bacteria, Geobacter bremensis R4 on different carbon anode.</title>
        <authorList>
            <person name="Meng L."/>
            <person name="Yoshida N."/>
        </authorList>
    </citation>
    <scope>NUCLEOTIDE SEQUENCE [LARGE SCALE GENOMIC DNA]</scope>
    <source>
        <strain evidence="2 3">R4</strain>
    </source>
</reference>
<dbReference type="PANTHER" id="PTHR30203:SF24">
    <property type="entry name" value="BLR4935 PROTEIN"/>
    <property type="match status" value="1"/>
</dbReference>
<dbReference type="InterPro" id="IPR003423">
    <property type="entry name" value="OMP_efflux"/>
</dbReference>